<proteinExistence type="predicted"/>
<keyword evidence="8" id="KW-1185">Reference proteome</keyword>
<evidence type="ECO:0000256" key="2">
    <source>
        <dbReference type="ARBA" id="ARBA00022490"/>
    </source>
</evidence>
<comment type="subcellular location">
    <subcellularLocation>
        <location evidence="1">Cytoplasm</location>
        <location evidence="1">Cytosol</location>
    </subcellularLocation>
</comment>
<keyword evidence="4" id="KW-0143">Chaperone</keyword>
<keyword evidence="3" id="KW-1005">Bacterial flagellum biogenesis</keyword>
<evidence type="ECO:0000256" key="6">
    <source>
        <dbReference type="SAM" id="MobiDB-lite"/>
    </source>
</evidence>
<evidence type="ECO:0000313" key="8">
    <source>
        <dbReference type="Proteomes" id="UP000190027"/>
    </source>
</evidence>
<evidence type="ECO:0000256" key="1">
    <source>
        <dbReference type="ARBA" id="ARBA00004514"/>
    </source>
</evidence>
<dbReference type="Proteomes" id="UP000190027">
    <property type="component" value="Unassembled WGS sequence"/>
</dbReference>
<dbReference type="STRING" id="1121449.SAMN02745704_01740"/>
<dbReference type="OrthoDB" id="5472137at2"/>
<reference evidence="7 8" key="1">
    <citation type="submission" date="2017-02" db="EMBL/GenBank/DDBJ databases">
        <authorList>
            <person name="Peterson S.W."/>
        </authorList>
    </citation>
    <scope>NUCLEOTIDE SEQUENCE [LARGE SCALE GENOMIC DNA]</scope>
    <source>
        <strain evidence="7 8">DSM 16080</strain>
    </source>
</reference>
<dbReference type="InterPro" id="IPR008622">
    <property type="entry name" value="FliT"/>
</dbReference>
<dbReference type="RefSeq" id="WP_078717306.1">
    <property type="nucleotide sequence ID" value="NZ_FUYC01000007.1"/>
</dbReference>
<dbReference type="EMBL" id="FUYC01000007">
    <property type="protein sequence ID" value="SKA84265.1"/>
    <property type="molecule type" value="Genomic_DNA"/>
</dbReference>
<protein>
    <recommendedName>
        <fullName evidence="5">Flagellar protein FliT</fullName>
    </recommendedName>
</protein>
<evidence type="ECO:0000256" key="4">
    <source>
        <dbReference type="ARBA" id="ARBA00023186"/>
    </source>
</evidence>
<gene>
    <name evidence="7" type="ORF">SAMN02745704_01740</name>
</gene>
<accession>A0A1T4X5D1</accession>
<feature type="compositionally biased region" description="Basic residues" evidence="6">
    <location>
        <begin position="90"/>
        <end position="105"/>
    </location>
</feature>
<sequence>MSSALELLEQATCTAQEEMRLLREGDLDGAAELARRREFLVAESWRLRDESVEKRMLEALQRLQDLHQGIVGEARRQREDVRQELQQLQGKRKRSVAYGSQRRHPGAGMPRFVNRMG</sequence>
<dbReference type="AlphaFoldDB" id="A0A1T4X5D1"/>
<organism evidence="7 8">
    <name type="scientific">Paucidesulfovibrio gracilis DSM 16080</name>
    <dbReference type="NCBI Taxonomy" id="1121449"/>
    <lineage>
        <taxon>Bacteria</taxon>
        <taxon>Pseudomonadati</taxon>
        <taxon>Thermodesulfobacteriota</taxon>
        <taxon>Desulfovibrionia</taxon>
        <taxon>Desulfovibrionales</taxon>
        <taxon>Desulfovibrionaceae</taxon>
        <taxon>Paucidesulfovibrio</taxon>
    </lineage>
</organism>
<dbReference type="Pfam" id="PF05400">
    <property type="entry name" value="FliT"/>
    <property type="match status" value="1"/>
</dbReference>
<keyword evidence="2" id="KW-0963">Cytoplasm</keyword>
<evidence type="ECO:0000313" key="7">
    <source>
        <dbReference type="EMBL" id="SKA84265.1"/>
    </source>
</evidence>
<name>A0A1T4X5D1_9BACT</name>
<evidence type="ECO:0000256" key="5">
    <source>
        <dbReference type="ARBA" id="ARBA00093797"/>
    </source>
</evidence>
<evidence type="ECO:0000256" key="3">
    <source>
        <dbReference type="ARBA" id="ARBA00022795"/>
    </source>
</evidence>
<feature type="region of interest" description="Disordered" evidence="6">
    <location>
        <begin position="90"/>
        <end position="117"/>
    </location>
</feature>